<feature type="repeat" description="TPR" evidence="9">
    <location>
        <begin position="858"/>
        <end position="891"/>
    </location>
</feature>
<dbReference type="Pfam" id="PF14559">
    <property type="entry name" value="TPR_19"/>
    <property type="match status" value="2"/>
</dbReference>
<feature type="repeat" description="TPR" evidence="9">
    <location>
        <begin position="995"/>
        <end position="1028"/>
    </location>
</feature>
<keyword evidence="5" id="KW-0418">Kinase</keyword>
<dbReference type="Gene3D" id="1.25.40.10">
    <property type="entry name" value="Tetratricopeptide repeat domain"/>
    <property type="match status" value="4"/>
</dbReference>
<dbReference type="PROSITE" id="PS50005">
    <property type="entry name" value="TPR"/>
    <property type="match status" value="8"/>
</dbReference>
<evidence type="ECO:0000256" key="7">
    <source>
        <dbReference type="ARBA" id="ARBA00047899"/>
    </source>
</evidence>
<gene>
    <name evidence="11" type="ORF">I4641_11440</name>
</gene>
<dbReference type="InterPro" id="IPR011009">
    <property type="entry name" value="Kinase-like_dom_sf"/>
</dbReference>
<protein>
    <recommendedName>
        <fullName evidence="1">non-specific serine/threonine protein kinase</fullName>
        <ecNumber evidence="1">2.7.11.1</ecNumber>
    </recommendedName>
</protein>
<feature type="repeat" description="TPR" evidence="9">
    <location>
        <begin position="824"/>
        <end position="857"/>
    </location>
</feature>
<dbReference type="PANTHER" id="PTHR24363:SF0">
    <property type="entry name" value="SERINE_THREONINE KINASE LIKE DOMAIN CONTAINING 1"/>
    <property type="match status" value="1"/>
</dbReference>
<feature type="repeat" description="TPR" evidence="9">
    <location>
        <begin position="961"/>
        <end position="994"/>
    </location>
</feature>
<dbReference type="Pfam" id="PF13414">
    <property type="entry name" value="TPR_11"/>
    <property type="match status" value="1"/>
</dbReference>
<accession>A0A964BRQ3</accession>
<dbReference type="RefSeq" id="WP_229640656.1">
    <property type="nucleotide sequence ID" value="NZ_JADWDC010000025.1"/>
</dbReference>
<reference evidence="11" key="1">
    <citation type="journal article" date="2021" name="Antonie Van Leeuwenhoek">
        <title>Draft genome and description of Waterburya agarophytonicola gen. nov. sp. nov. (Pleurocapsales, Cyanobacteria): a seaweed symbiont.</title>
        <authorList>
            <person name="Bonthond G."/>
            <person name="Shalygin S."/>
            <person name="Bayer T."/>
            <person name="Weinberger F."/>
        </authorList>
    </citation>
    <scope>NUCLEOTIDE SEQUENCE</scope>
    <source>
        <strain evidence="11">KI4</strain>
    </source>
</reference>
<name>A0A964BRQ3_9CYAN</name>
<dbReference type="Pfam" id="PF00069">
    <property type="entry name" value="Pkinase"/>
    <property type="match status" value="2"/>
</dbReference>
<dbReference type="SUPFAM" id="SSF48452">
    <property type="entry name" value="TPR-like"/>
    <property type="match status" value="3"/>
</dbReference>
<feature type="domain" description="Protein kinase" evidence="10">
    <location>
        <begin position="301"/>
        <end position="559"/>
    </location>
</feature>
<sequence length="1043" mass="119368">MPTPHRDLSNSASKIIKSKKIMHVPGSIVGNRYQIIQKLGREETSKTYLAKDLQATGDARCALEQLNPNYDNEINWELIKQHLIKEVDVLERLGDHPQIPQFYNYFIENQQFYLVREYIDGDNLETTVERKLFNEVDAIYLVQDVLRILDFIHKTNVIHRDVQPIHLIKRKQDNSFVLIDFGAIREIESTEINLKGELISGKSLGNLAYVAPEQKVGQSHFKSDIYALARSTVYALTGRSPQEMEEAKISWQTQCQISLKLQGILEKMMSPHLDIRYSSALDVLQDLRPLLRIKQVVGGRYLIASYLGGKSGVETYLADNLHRQYQSPCLIKQIELPNIHGSGKVKIERRFAEELSILERLGYHDQIPQLWDHFEENEEFYLVQEYIQGENLAQKIEQQNLSTLEVVRILASSLSVLNFIHQNRIIHRNIKPSNLMIRSDNRQVVITDFGILMDIKNPPNVTIDSSRQEDKSNYWSPEQIAGRPTINSDLYALGMSAIEALTNIKPATIVRNKQTGKLLWAQNLQIDRRLVKIIDKMIDLDLGQRYPSAEKALRDLQKINVLDRASKQPRKSSNRITNRLKTPKLKIGTFLAIGILGVICLLGSIEFAFPTVRPIYYWYRGNSLLPKEPQAALDIITKAIDLKPESTIAWSGRGDALYSLQRYPEALEAYAEAARLDKTDWQSWKKQGDTLYKLERFPEAIALYDRALALEKDSGQLYNHRGKALYELTDYESALMMQQKALEIDRLNAVFLSDLAKNLIKLGKYYDALTALNRVQVSQPYNMKLWQDKAIVLEALNRPQEVAQVDFEVTRNYNKILKQQPQNQKVWLSQGDFFAVRQMYSQAIQSYQQAVKIQPNFYQGWLALGKTLAQTEQNESALSALDRALDIRPNSYLAWQAKGLIYQNNQNNLTQAIASYDRAIAIESDYAPLWRDLGLALSQQGNYTQAIESLTKAAQLASQDFLTWKGLATAWDMTGEDKKALSALDRAIKLQPQDPVVWNQKGQIYTKNAQYDRACDIYRQSLPVIADSSIIMSSMRSLGCRMN</sequence>
<evidence type="ECO:0000313" key="12">
    <source>
        <dbReference type="Proteomes" id="UP000729733"/>
    </source>
</evidence>
<dbReference type="SMART" id="SM00028">
    <property type="entry name" value="TPR"/>
    <property type="match status" value="10"/>
</dbReference>
<evidence type="ECO:0000256" key="6">
    <source>
        <dbReference type="ARBA" id="ARBA00022840"/>
    </source>
</evidence>
<dbReference type="PANTHER" id="PTHR24363">
    <property type="entry name" value="SERINE/THREONINE PROTEIN KINASE"/>
    <property type="match status" value="1"/>
</dbReference>
<feature type="repeat" description="TPR" evidence="9">
    <location>
        <begin position="647"/>
        <end position="680"/>
    </location>
</feature>
<evidence type="ECO:0000256" key="8">
    <source>
        <dbReference type="ARBA" id="ARBA00048679"/>
    </source>
</evidence>
<evidence type="ECO:0000256" key="1">
    <source>
        <dbReference type="ARBA" id="ARBA00012513"/>
    </source>
</evidence>
<evidence type="ECO:0000256" key="9">
    <source>
        <dbReference type="PROSITE-ProRule" id="PRU00339"/>
    </source>
</evidence>
<evidence type="ECO:0000256" key="5">
    <source>
        <dbReference type="ARBA" id="ARBA00022777"/>
    </source>
</evidence>
<dbReference type="GO" id="GO:0005524">
    <property type="term" value="F:ATP binding"/>
    <property type="evidence" value="ECO:0007669"/>
    <property type="project" value="UniProtKB-KW"/>
</dbReference>
<dbReference type="InterPro" id="IPR011990">
    <property type="entry name" value="TPR-like_helical_dom_sf"/>
</dbReference>
<keyword evidence="4" id="KW-0547">Nucleotide-binding</keyword>
<dbReference type="GO" id="GO:0004674">
    <property type="term" value="F:protein serine/threonine kinase activity"/>
    <property type="evidence" value="ECO:0007669"/>
    <property type="project" value="UniProtKB-KW"/>
</dbReference>
<comment type="catalytic activity">
    <reaction evidence="8">
        <text>L-seryl-[protein] + ATP = O-phospho-L-seryl-[protein] + ADP + H(+)</text>
        <dbReference type="Rhea" id="RHEA:17989"/>
        <dbReference type="Rhea" id="RHEA-COMP:9863"/>
        <dbReference type="Rhea" id="RHEA-COMP:11604"/>
        <dbReference type="ChEBI" id="CHEBI:15378"/>
        <dbReference type="ChEBI" id="CHEBI:29999"/>
        <dbReference type="ChEBI" id="CHEBI:30616"/>
        <dbReference type="ChEBI" id="CHEBI:83421"/>
        <dbReference type="ChEBI" id="CHEBI:456216"/>
        <dbReference type="EC" id="2.7.11.1"/>
    </reaction>
</comment>
<dbReference type="Proteomes" id="UP000729733">
    <property type="component" value="Unassembled WGS sequence"/>
</dbReference>
<dbReference type="InterPro" id="IPR000719">
    <property type="entry name" value="Prot_kinase_dom"/>
</dbReference>
<evidence type="ECO:0000313" key="11">
    <source>
        <dbReference type="EMBL" id="MCC0177591.1"/>
    </source>
</evidence>
<dbReference type="Gene3D" id="3.30.200.20">
    <property type="entry name" value="Phosphorylase Kinase, domain 1"/>
    <property type="match status" value="2"/>
</dbReference>
<evidence type="ECO:0000259" key="10">
    <source>
        <dbReference type="PROSITE" id="PS50011"/>
    </source>
</evidence>
<dbReference type="SUPFAM" id="SSF56112">
    <property type="entry name" value="Protein kinase-like (PK-like)"/>
    <property type="match status" value="2"/>
</dbReference>
<dbReference type="Pfam" id="PF13432">
    <property type="entry name" value="TPR_16"/>
    <property type="match status" value="1"/>
</dbReference>
<comment type="caution">
    <text evidence="11">The sequence shown here is derived from an EMBL/GenBank/DDBJ whole genome shotgun (WGS) entry which is preliminary data.</text>
</comment>
<keyword evidence="2" id="KW-0723">Serine/threonine-protein kinase</keyword>
<dbReference type="AlphaFoldDB" id="A0A964BRQ3"/>
<proteinExistence type="predicted"/>
<dbReference type="EC" id="2.7.11.1" evidence="1"/>
<evidence type="ECO:0000256" key="3">
    <source>
        <dbReference type="ARBA" id="ARBA00022679"/>
    </source>
</evidence>
<dbReference type="PROSITE" id="PS50011">
    <property type="entry name" value="PROTEIN_KINASE_DOM"/>
    <property type="match status" value="2"/>
</dbReference>
<dbReference type="InterPro" id="IPR019734">
    <property type="entry name" value="TPR_rpt"/>
</dbReference>
<feature type="domain" description="Protein kinase" evidence="10">
    <location>
        <begin position="33"/>
        <end position="291"/>
    </location>
</feature>
<comment type="catalytic activity">
    <reaction evidence="7">
        <text>L-threonyl-[protein] + ATP = O-phospho-L-threonyl-[protein] + ADP + H(+)</text>
        <dbReference type="Rhea" id="RHEA:46608"/>
        <dbReference type="Rhea" id="RHEA-COMP:11060"/>
        <dbReference type="Rhea" id="RHEA-COMP:11605"/>
        <dbReference type="ChEBI" id="CHEBI:15378"/>
        <dbReference type="ChEBI" id="CHEBI:30013"/>
        <dbReference type="ChEBI" id="CHEBI:30616"/>
        <dbReference type="ChEBI" id="CHEBI:61977"/>
        <dbReference type="ChEBI" id="CHEBI:456216"/>
        <dbReference type="EC" id="2.7.11.1"/>
    </reaction>
</comment>
<keyword evidence="12" id="KW-1185">Reference proteome</keyword>
<feature type="repeat" description="TPR" evidence="9">
    <location>
        <begin position="681"/>
        <end position="714"/>
    </location>
</feature>
<dbReference type="EMBL" id="JADWDC010000025">
    <property type="protein sequence ID" value="MCC0177591.1"/>
    <property type="molecule type" value="Genomic_DNA"/>
</dbReference>
<feature type="repeat" description="TPR" evidence="9">
    <location>
        <begin position="927"/>
        <end position="960"/>
    </location>
</feature>
<evidence type="ECO:0000256" key="2">
    <source>
        <dbReference type="ARBA" id="ARBA00022527"/>
    </source>
</evidence>
<keyword evidence="3" id="KW-0808">Transferase</keyword>
<feature type="repeat" description="TPR" evidence="9">
    <location>
        <begin position="715"/>
        <end position="748"/>
    </location>
</feature>
<dbReference type="CDD" id="cd14014">
    <property type="entry name" value="STKc_PknB_like"/>
    <property type="match status" value="2"/>
</dbReference>
<organism evidence="11 12">
    <name type="scientific">Waterburya agarophytonicola KI4</name>
    <dbReference type="NCBI Taxonomy" id="2874699"/>
    <lineage>
        <taxon>Bacteria</taxon>
        <taxon>Bacillati</taxon>
        <taxon>Cyanobacteriota</taxon>
        <taxon>Cyanophyceae</taxon>
        <taxon>Pleurocapsales</taxon>
        <taxon>Hyellaceae</taxon>
        <taxon>Waterburya</taxon>
        <taxon>Waterburya agarophytonicola</taxon>
    </lineage>
</organism>
<dbReference type="Gene3D" id="1.10.510.10">
    <property type="entry name" value="Transferase(Phosphotransferase) domain 1"/>
    <property type="match status" value="2"/>
</dbReference>
<evidence type="ECO:0000256" key="4">
    <source>
        <dbReference type="ARBA" id="ARBA00022741"/>
    </source>
</evidence>
<keyword evidence="6" id="KW-0067">ATP-binding</keyword>
<keyword evidence="9" id="KW-0802">TPR repeat</keyword>